<evidence type="ECO:0000313" key="2">
    <source>
        <dbReference type="EMBL" id="PPQ94725.1"/>
    </source>
</evidence>
<gene>
    <name evidence="2" type="ORF">CVT25_009073</name>
</gene>
<proteinExistence type="predicted"/>
<dbReference type="AlphaFoldDB" id="A0A409XVC0"/>
<sequence>MVGKSKDGGQEQGWWARVRTRMQMMRARMVGKKSEDVDSRQVQWASMVGKGKDSRQEQGQEHGWQG</sequence>
<reference evidence="2 3" key="1">
    <citation type="journal article" date="2018" name="Evol. Lett.">
        <title>Horizontal gene cluster transfer increased hallucinogenic mushroom diversity.</title>
        <authorList>
            <person name="Reynolds H.T."/>
            <person name="Vijayakumar V."/>
            <person name="Gluck-Thaler E."/>
            <person name="Korotkin H.B."/>
            <person name="Matheny P.B."/>
            <person name="Slot J.C."/>
        </authorList>
    </citation>
    <scope>NUCLEOTIDE SEQUENCE [LARGE SCALE GENOMIC DNA]</scope>
    <source>
        <strain evidence="2 3">2631</strain>
    </source>
</reference>
<keyword evidence="3" id="KW-1185">Reference proteome</keyword>
<feature type="region of interest" description="Disordered" evidence="1">
    <location>
        <begin position="46"/>
        <end position="66"/>
    </location>
</feature>
<evidence type="ECO:0000256" key="1">
    <source>
        <dbReference type="SAM" id="MobiDB-lite"/>
    </source>
</evidence>
<evidence type="ECO:0000313" key="3">
    <source>
        <dbReference type="Proteomes" id="UP000283269"/>
    </source>
</evidence>
<accession>A0A409XVC0</accession>
<dbReference type="Proteomes" id="UP000283269">
    <property type="component" value="Unassembled WGS sequence"/>
</dbReference>
<protein>
    <submittedName>
        <fullName evidence="2">Uncharacterized protein</fullName>
    </submittedName>
</protein>
<organism evidence="2 3">
    <name type="scientific">Psilocybe cyanescens</name>
    <dbReference type="NCBI Taxonomy" id="93625"/>
    <lineage>
        <taxon>Eukaryota</taxon>
        <taxon>Fungi</taxon>
        <taxon>Dikarya</taxon>
        <taxon>Basidiomycota</taxon>
        <taxon>Agaricomycotina</taxon>
        <taxon>Agaricomycetes</taxon>
        <taxon>Agaricomycetidae</taxon>
        <taxon>Agaricales</taxon>
        <taxon>Agaricineae</taxon>
        <taxon>Strophariaceae</taxon>
        <taxon>Psilocybe</taxon>
    </lineage>
</organism>
<dbReference type="InParanoid" id="A0A409XVC0"/>
<feature type="compositionally biased region" description="Basic and acidic residues" evidence="1">
    <location>
        <begin position="50"/>
        <end position="60"/>
    </location>
</feature>
<dbReference type="EMBL" id="NHYD01000269">
    <property type="protein sequence ID" value="PPQ94725.1"/>
    <property type="molecule type" value="Genomic_DNA"/>
</dbReference>
<comment type="caution">
    <text evidence="2">The sequence shown here is derived from an EMBL/GenBank/DDBJ whole genome shotgun (WGS) entry which is preliminary data.</text>
</comment>
<name>A0A409XVC0_PSICY</name>